<dbReference type="EnsemblMetazoa" id="G22797.4">
    <property type="protein sequence ID" value="G22797.4:cds"/>
    <property type="gene ID" value="G22797"/>
</dbReference>
<sequence>MASHRKIIQLYRNLLREGKKFKSYNYREYAVRRTRDAFKEHKNEQDPKKIASLLKSAEENLDIVRRQVLIGEMYGDGRLIIESTIKHAT</sequence>
<accession>A0A8W8K7J8</accession>
<organism evidence="3 4">
    <name type="scientific">Magallana gigas</name>
    <name type="common">Pacific oyster</name>
    <name type="synonym">Crassostrea gigas</name>
    <dbReference type="NCBI Taxonomy" id="29159"/>
    <lineage>
        <taxon>Eukaryota</taxon>
        <taxon>Metazoa</taxon>
        <taxon>Spiralia</taxon>
        <taxon>Lophotrochozoa</taxon>
        <taxon>Mollusca</taxon>
        <taxon>Bivalvia</taxon>
        <taxon>Autobranchia</taxon>
        <taxon>Pteriomorphia</taxon>
        <taxon>Ostreida</taxon>
        <taxon>Ostreoidea</taxon>
        <taxon>Ostreidae</taxon>
        <taxon>Magallana</taxon>
    </lineage>
</organism>
<evidence type="ECO:0000313" key="4">
    <source>
        <dbReference type="Proteomes" id="UP000005408"/>
    </source>
</evidence>
<evidence type="ECO:0000259" key="2">
    <source>
        <dbReference type="Pfam" id="PF05347"/>
    </source>
</evidence>
<dbReference type="PANTHER" id="PTHR13166">
    <property type="entry name" value="PROTEIN C6ORF149"/>
    <property type="match status" value="1"/>
</dbReference>
<feature type="domain" description="Complex 1 LYR protein" evidence="2">
    <location>
        <begin position="6"/>
        <end position="62"/>
    </location>
</feature>
<dbReference type="OMA" id="YTTDKLV"/>
<dbReference type="GO" id="GO:0005739">
    <property type="term" value="C:mitochondrion"/>
    <property type="evidence" value="ECO:0007669"/>
    <property type="project" value="TreeGrafter"/>
</dbReference>
<comment type="similarity">
    <text evidence="1">Belongs to the complex I LYR family.</text>
</comment>
<evidence type="ECO:0000313" key="3">
    <source>
        <dbReference type="EnsemblMetazoa" id="G22797.2:cds"/>
    </source>
</evidence>
<dbReference type="GO" id="GO:1990221">
    <property type="term" value="C:L-cysteine desulfurase complex"/>
    <property type="evidence" value="ECO:0007669"/>
    <property type="project" value="TreeGrafter"/>
</dbReference>
<proteinExistence type="inferred from homology"/>
<dbReference type="Proteomes" id="UP000005408">
    <property type="component" value="Unassembled WGS sequence"/>
</dbReference>
<dbReference type="EnsemblMetazoa" id="G22797.2">
    <property type="protein sequence ID" value="G22797.2:cds"/>
    <property type="gene ID" value="G22797"/>
</dbReference>
<dbReference type="Pfam" id="PF05347">
    <property type="entry name" value="Complex1_LYR"/>
    <property type="match status" value="1"/>
</dbReference>
<dbReference type="AlphaFoldDB" id="A0A8W8K7J8"/>
<dbReference type="OrthoDB" id="275715at2759"/>
<dbReference type="GO" id="GO:0016226">
    <property type="term" value="P:iron-sulfur cluster assembly"/>
    <property type="evidence" value="ECO:0007669"/>
    <property type="project" value="InterPro"/>
</dbReference>
<dbReference type="InterPro" id="IPR045297">
    <property type="entry name" value="Complex1_LYR_LYRM4"/>
</dbReference>
<reference evidence="3" key="1">
    <citation type="submission" date="2022-08" db="UniProtKB">
        <authorList>
            <consortium name="EnsemblMetazoa"/>
        </authorList>
    </citation>
    <scope>IDENTIFICATION</scope>
    <source>
        <strain evidence="3">05x7-T-G4-1.051#20</strain>
    </source>
</reference>
<dbReference type="InterPro" id="IPR008011">
    <property type="entry name" value="Complex1_LYR_dom"/>
</dbReference>
<dbReference type="EnsemblMetazoa" id="G22797.3">
    <property type="protein sequence ID" value="G22797.3:cds"/>
    <property type="gene ID" value="G22797"/>
</dbReference>
<protein>
    <recommendedName>
        <fullName evidence="2">Complex 1 LYR protein domain-containing protein</fullName>
    </recommendedName>
</protein>
<name>A0A8W8K7J8_MAGGI</name>
<dbReference type="InterPro" id="IPR051522">
    <property type="entry name" value="ISC_assembly_LYR"/>
</dbReference>
<keyword evidence="4" id="KW-1185">Reference proteome</keyword>
<dbReference type="PANTHER" id="PTHR13166:SF7">
    <property type="entry name" value="LYR MOTIF-CONTAINING PROTEIN 4"/>
    <property type="match status" value="1"/>
</dbReference>
<dbReference type="EnsemblMetazoa" id="G22797.1">
    <property type="protein sequence ID" value="G22797.1:cds"/>
    <property type="gene ID" value="G22797"/>
</dbReference>
<dbReference type="CDD" id="cd20264">
    <property type="entry name" value="Complex1_LYR_LYRM4"/>
    <property type="match status" value="1"/>
</dbReference>
<evidence type="ECO:0000256" key="1">
    <source>
        <dbReference type="ARBA" id="ARBA00009508"/>
    </source>
</evidence>